<proteinExistence type="predicted"/>
<accession>A0ABS2RAS4</accession>
<gene>
    <name evidence="1" type="ORF">JOC94_003792</name>
</gene>
<comment type="caution">
    <text evidence="1">The sequence shown here is derived from an EMBL/GenBank/DDBJ whole genome shotgun (WGS) entry which is preliminary data.</text>
</comment>
<reference evidence="1 2" key="1">
    <citation type="submission" date="2021-01" db="EMBL/GenBank/DDBJ databases">
        <title>Genomic Encyclopedia of Type Strains, Phase IV (KMG-IV): sequencing the most valuable type-strain genomes for metagenomic binning, comparative biology and taxonomic classification.</title>
        <authorList>
            <person name="Goeker M."/>
        </authorList>
    </citation>
    <scope>NUCLEOTIDE SEQUENCE [LARGE SCALE GENOMIC DNA]</scope>
    <source>
        <strain evidence="1 2">DSM 105453</strain>
    </source>
</reference>
<name>A0ABS2RAS4_9BACI</name>
<dbReference type="EMBL" id="JAFBFH010000032">
    <property type="protein sequence ID" value="MBM7716768.1"/>
    <property type="molecule type" value="Genomic_DNA"/>
</dbReference>
<dbReference type="RefSeq" id="WP_077110980.1">
    <property type="nucleotide sequence ID" value="NZ_JAFBFH010000032.1"/>
</dbReference>
<dbReference type="Proteomes" id="UP000823485">
    <property type="component" value="Unassembled WGS sequence"/>
</dbReference>
<evidence type="ECO:0000313" key="1">
    <source>
        <dbReference type="EMBL" id="MBM7716768.1"/>
    </source>
</evidence>
<evidence type="ECO:0008006" key="3">
    <source>
        <dbReference type="Google" id="ProtNLM"/>
    </source>
</evidence>
<organism evidence="1 2">
    <name type="scientific">Siminovitchia thermophila</name>
    <dbReference type="NCBI Taxonomy" id="1245522"/>
    <lineage>
        <taxon>Bacteria</taxon>
        <taxon>Bacillati</taxon>
        <taxon>Bacillota</taxon>
        <taxon>Bacilli</taxon>
        <taxon>Bacillales</taxon>
        <taxon>Bacillaceae</taxon>
        <taxon>Siminovitchia</taxon>
    </lineage>
</organism>
<sequence length="163" mass="18587">MDTILPIKGKVKFPITLDAGVWIFDDRKIDLNTYFSEDHKEDDEEEFTVASKHWDRVIKEGNVSPPTLKSERQFEKTKLLTGTFGISLKPFLENAEPEKDASTFVIETDSKDISYPLENAYDLILAFSKDGKPLREDGPVHVLHSDGSNRNNPIKFVKGFRVE</sequence>
<evidence type="ECO:0000313" key="2">
    <source>
        <dbReference type="Proteomes" id="UP000823485"/>
    </source>
</evidence>
<protein>
    <recommendedName>
        <fullName evidence="3">Peptidyl-prolyl cis-trans isomerase</fullName>
    </recommendedName>
</protein>
<keyword evidence="2" id="KW-1185">Reference proteome</keyword>